<evidence type="ECO:0008006" key="4">
    <source>
        <dbReference type="Google" id="ProtNLM"/>
    </source>
</evidence>
<dbReference type="GeneID" id="26262162"/>
<keyword evidence="1" id="KW-0812">Transmembrane</keyword>
<accession>A0A0B2UE79</accession>
<organism evidence="2 3">
    <name type="scientific">Ordospora colligata OC4</name>
    <dbReference type="NCBI Taxonomy" id="1354746"/>
    <lineage>
        <taxon>Eukaryota</taxon>
        <taxon>Fungi</taxon>
        <taxon>Fungi incertae sedis</taxon>
        <taxon>Microsporidia</taxon>
        <taxon>Ordosporidae</taxon>
        <taxon>Ordospora</taxon>
    </lineage>
</organism>
<dbReference type="InParanoid" id="A0A0B2UE79"/>
<feature type="transmembrane region" description="Helical" evidence="1">
    <location>
        <begin position="54"/>
        <end position="75"/>
    </location>
</feature>
<evidence type="ECO:0000256" key="1">
    <source>
        <dbReference type="SAM" id="Phobius"/>
    </source>
</evidence>
<dbReference type="OrthoDB" id="2191374at2759"/>
<feature type="transmembrane region" description="Helical" evidence="1">
    <location>
        <begin position="87"/>
        <end position="107"/>
    </location>
</feature>
<name>A0A0B2UE79_9MICR</name>
<protein>
    <recommendedName>
        <fullName evidence="4">Yip1 domain-containing protein</fullName>
    </recommendedName>
</protein>
<feature type="transmembrane region" description="Helical" evidence="1">
    <location>
        <begin position="186"/>
        <end position="207"/>
    </location>
</feature>
<sequence length="209" mass="23331">MVVRSSTRSSSTQKIFDALNGSESSYSFIRDYLNALRLYPVSINEPIDYMLPSIFCSLVTSVKTGLFMWALMIARSSDNAGSIAFEIGMWAFMILMGFCFVAGFVYKKALGRMMGDASYAGYVYMVGLSVVHIPYILLVYTLVNPKSILRFICLIILASISQFSLKTSMLKDHQFESGRDSFIFEILMYALQIGLVFTAVSTLSSFIGE</sequence>
<keyword evidence="1" id="KW-1133">Transmembrane helix</keyword>
<dbReference type="VEuPathDB" id="MicrosporidiaDB:M896_081220"/>
<dbReference type="RefSeq" id="XP_014563428.1">
    <property type="nucleotide sequence ID" value="XM_014707942.1"/>
</dbReference>
<dbReference type="AlphaFoldDB" id="A0A0B2UE79"/>
<dbReference type="EMBL" id="JOKQ01000008">
    <property type="protein sequence ID" value="KHN69386.1"/>
    <property type="molecule type" value="Genomic_DNA"/>
</dbReference>
<reference evidence="2 3" key="1">
    <citation type="journal article" date="2014" name="MBio">
        <title>The Ordospora colligata genome; evolution of extreme reduction in microsporidia and host-to-parasite horizontal gene transfer.</title>
        <authorList>
            <person name="Pombert J.-F."/>
            <person name="Haag K.L."/>
            <person name="Beidas S."/>
            <person name="Ebert D."/>
            <person name="Keeling P.J."/>
        </authorList>
    </citation>
    <scope>NUCLEOTIDE SEQUENCE [LARGE SCALE GENOMIC DNA]</scope>
    <source>
        <strain evidence="2 3">OC4</strain>
    </source>
</reference>
<feature type="transmembrane region" description="Helical" evidence="1">
    <location>
        <begin position="119"/>
        <end position="142"/>
    </location>
</feature>
<gene>
    <name evidence="2" type="ORF">M896_081220</name>
</gene>
<keyword evidence="3" id="KW-1185">Reference proteome</keyword>
<dbReference type="Proteomes" id="UP000031056">
    <property type="component" value="Unassembled WGS sequence"/>
</dbReference>
<proteinExistence type="predicted"/>
<feature type="transmembrane region" description="Helical" evidence="1">
    <location>
        <begin position="148"/>
        <end position="165"/>
    </location>
</feature>
<evidence type="ECO:0000313" key="2">
    <source>
        <dbReference type="EMBL" id="KHN69386.1"/>
    </source>
</evidence>
<dbReference type="HOGENOM" id="CLU_1343228_0_0_1"/>
<evidence type="ECO:0000313" key="3">
    <source>
        <dbReference type="Proteomes" id="UP000031056"/>
    </source>
</evidence>
<comment type="caution">
    <text evidence="2">The sequence shown here is derived from an EMBL/GenBank/DDBJ whole genome shotgun (WGS) entry which is preliminary data.</text>
</comment>
<keyword evidence="1" id="KW-0472">Membrane</keyword>